<proteinExistence type="predicted"/>
<name>A0ABY9PW18_SERFO</name>
<reference evidence="1 3" key="1">
    <citation type="submission" date="2023-08" db="EMBL/GenBank/DDBJ databases">
        <title>Complete Genome and Methylome dissection of Serratia fonticola NEB369.</title>
        <authorList>
            <person name="Fomenkov A."/>
            <person name="Roberts R.D."/>
        </authorList>
    </citation>
    <scope>NUCLEOTIDE SEQUENCE [LARGE SCALE GENOMIC DNA]</scope>
    <source>
        <strain evidence="1 3">NEB369</strain>
    </source>
</reference>
<gene>
    <name evidence="1" type="ORF">RFB13_13260</name>
    <name evidence="2" type="ORF">RFB13_13305</name>
</gene>
<organism evidence="1 3">
    <name type="scientific">Serratia fonticola</name>
    <dbReference type="NCBI Taxonomy" id="47917"/>
    <lineage>
        <taxon>Bacteria</taxon>
        <taxon>Pseudomonadati</taxon>
        <taxon>Pseudomonadota</taxon>
        <taxon>Gammaproteobacteria</taxon>
        <taxon>Enterobacterales</taxon>
        <taxon>Yersiniaceae</taxon>
        <taxon>Serratia</taxon>
    </lineage>
</organism>
<dbReference type="Pfam" id="PF04221">
    <property type="entry name" value="RelB"/>
    <property type="match status" value="1"/>
</dbReference>
<dbReference type="InterPro" id="IPR007337">
    <property type="entry name" value="RelB/DinJ"/>
</dbReference>
<evidence type="ECO:0000313" key="1">
    <source>
        <dbReference type="EMBL" id="WMT17222.1"/>
    </source>
</evidence>
<evidence type="ECO:0000313" key="3">
    <source>
        <dbReference type="Proteomes" id="UP001235341"/>
    </source>
</evidence>
<dbReference type="InterPro" id="IPR013321">
    <property type="entry name" value="Arc_rbn_hlx_hlx"/>
</dbReference>
<protein>
    <submittedName>
        <fullName evidence="1">Type II toxin-antitoxin system RelB/DinJ family antitoxin</fullName>
    </submittedName>
</protein>
<dbReference type="EMBL" id="CP133586">
    <property type="protein sequence ID" value="WMT17231.1"/>
    <property type="molecule type" value="Genomic_DNA"/>
</dbReference>
<dbReference type="Gene3D" id="1.10.1220.10">
    <property type="entry name" value="Met repressor-like"/>
    <property type="match status" value="1"/>
</dbReference>
<sequence length="64" mass="7172">MSTLQIRIDEKLKADALAVLKELNITPSDACRQFLRYVVENEELPVVMISDDVSDDDNFVCGQG</sequence>
<keyword evidence="3" id="KW-1185">Reference proteome</keyword>
<evidence type="ECO:0000313" key="2">
    <source>
        <dbReference type="EMBL" id="WMT17231.1"/>
    </source>
</evidence>
<dbReference type="Proteomes" id="UP001235341">
    <property type="component" value="Chromosome"/>
</dbReference>
<dbReference type="RefSeq" id="WP_309206720.1">
    <property type="nucleotide sequence ID" value="NZ_CP133586.1"/>
</dbReference>
<dbReference type="EMBL" id="CP133586">
    <property type="protein sequence ID" value="WMT17222.1"/>
    <property type="molecule type" value="Genomic_DNA"/>
</dbReference>
<dbReference type="NCBIfam" id="TIGR02384">
    <property type="entry name" value="RelB_DinJ"/>
    <property type="match status" value="1"/>
</dbReference>
<accession>A0ABY9PW18</accession>